<keyword evidence="2" id="KW-0456">Lyase</keyword>
<evidence type="ECO:0000256" key="2">
    <source>
        <dbReference type="ARBA" id="ARBA00023239"/>
    </source>
</evidence>
<proteinExistence type="predicted"/>
<dbReference type="OrthoDB" id="2017317at2759"/>
<dbReference type="PANTHER" id="PTHR12935:SF0">
    <property type="entry name" value="GAMMA-GLUTAMYLCYCLOTRANSFERASE"/>
    <property type="match status" value="1"/>
</dbReference>
<dbReference type="eggNOG" id="ENOG502S329">
    <property type="taxonomic scope" value="Eukaryota"/>
</dbReference>
<dbReference type="InParanoid" id="G4TUJ9"/>
<keyword evidence="5" id="KW-0472">Membrane</keyword>
<feature type="active site" description="Proton acceptor" evidence="3">
    <location>
        <position position="126"/>
    </location>
</feature>
<keyword evidence="7" id="KW-1185">Reference proteome</keyword>
<evidence type="ECO:0000256" key="3">
    <source>
        <dbReference type="PIRSR" id="PIRSR617939-1"/>
    </source>
</evidence>
<evidence type="ECO:0000313" key="6">
    <source>
        <dbReference type="EMBL" id="CCA74992.1"/>
    </source>
</evidence>
<dbReference type="STRING" id="1109443.G4TUJ9"/>
<evidence type="ECO:0000256" key="5">
    <source>
        <dbReference type="SAM" id="Phobius"/>
    </source>
</evidence>
<dbReference type="OMA" id="CFAGTQY"/>
<organism evidence="6 7">
    <name type="scientific">Serendipita indica (strain DSM 11827)</name>
    <name type="common">Root endophyte fungus</name>
    <name type="synonym">Piriformospora indica</name>
    <dbReference type="NCBI Taxonomy" id="1109443"/>
    <lineage>
        <taxon>Eukaryota</taxon>
        <taxon>Fungi</taxon>
        <taxon>Dikarya</taxon>
        <taxon>Basidiomycota</taxon>
        <taxon>Agaricomycotina</taxon>
        <taxon>Agaricomycetes</taxon>
        <taxon>Sebacinales</taxon>
        <taxon>Serendipitaceae</taxon>
        <taxon>Serendipita</taxon>
    </lineage>
</organism>
<evidence type="ECO:0000313" key="7">
    <source>
        <dbReference type="Proteomes" id="UP000007148"/>
    </source>
</evidence>
<keyword evidence="5" id="KW-0812">Transmembrane</keyword>
<keyword evidence="5" id="KW-1133">Transmembrane helix</keyword>
<dbReference type="EC" id="4.3.2.9" evidence="1"/>
<evidence type="ECO:0000256" key="1">
    <source>
        <dbReference type="ARBA" id="ARBA00012346"/>
    </source>
</evidence>
<gene>
    <name evidence="6" type="ORF">PIIN_08979</name>
</gene>
<dbReference type="Gene3D" id="3.10.490.10">
    <property type="entry name" value="Gamma-glutamyl cyclotransferase-like"/>
    <property type="match status" value="1"/>
</dbReference>
<protein>
    <recommendedName>
        <fullName evidence="1">gamma-glutamylcyclotransferase</fullName>
        <ecNumber evidence="1">4.3.2.9</ecNumber>
    </recommendedName>
</protein>
<dbReference type="HOGENOM" id="CLU_030506_0_0_1"/>
<sequence length="290" mass="32419">MNETAQTANLAKIYAPGLLNDVSVVEEGDGTTHCWYLGYGSNMSETSFLRRRGIRPLKTVVVHCPTLDLAFNLPGLPYVEPRFANVIRYADEKEISAAPEHPWGKGLIGVAYYVTVEEMATILRTEGGGSSYQVIQVDCHEIQPEKAQNGEAIQVNGETGKRRTIRANTLYCSDPARLRTQLGQPSPRYMNLLRTGAREKSLPEEYIKYLDAVDTYRRTSIRQTIGLTIFVLMILPFFLFGVVLGRIFQKKNGEAPKWAQKITRTVFGAGWKAHDAIFRPIFGNGEVSSN</sequence>
<dbReference type="EMBL" id="CAFZ01000383">
    <property type="protein sequence ID" value="CCA74992.1"/>
    <property type="molecule type" value="Genomic_DNA"/>
</dbReference>
<dbReference type="Pfam" id="PF13772">
    <property type="entry name" value="AIG2_2"/>
    <property type="match status" value="1"/>
</dbReference>
<reference evidence="6 7" key="1">
    <citation type="journal article" date="2011" name="PLoS Pathog.">
        <title>Endophytic Life Strategies Decoded by Genome and Transcriptome Analyses of the Mutualistic Root Symbiont Piriformospora indica.</title>
        <authorList>
            <person name="Zuccaro A."/>
            <person name="Lahrmann U."/>
            <person name="Guldener U."/>
            <person name="Langen G."/>
            <person name="Pfiffi S."/>
            <person name="Biedenkopf D."/>
            <person name="Wong P."/>
            <person name="Samans B."/>
            <person name="Grimm C."/>
            <person name="Basiewicz M."/>
            <person name="Murat C."/>
            <person name="Martin F."/>
            <person name="Kogel K.H."/>
        </authorList>
    </citation>
    <scope>NUCLEOTIDE SEQUENCE [LARGE SCALE GENOMIC DNA]</scope>
    <source>
        <strain evidence="6 7">DSM 11827</strain>
    </source>
</reference>
<evidence type="ECO:0000256" key="4">
    <source>
        <dbReference type="PIRSR" id="PIRSR617939-2"/>
    </source>
</evidence>
<feature type="binding site" evidence="4">
    <location>
        <begin position="36"/>
        <end position="41"/>
    </location>
    <ligand>
        <name>substrate</name>
    </ligand>
</feature>
<name>G4TUJ9_SERID</name>
<dbReference type="GO" id="GO:0003839">
    <property type="term" value="F:gamma-glutamylcyclotransferase activity"/>
    <property type="evidence" value="ECO:0007669"/>
    <property type="project" value="UniProtKB-EC"/>
</dbReference>
<accession>G4TUJ9</accession>
<dbReference type="Proteomes" id="UP000007148">
    <property type="component" value="Unassembled WGS sequence"/>
</dbReference>
<dbReference type="InterPro" id="IPR017939">
    <property type="entry name" value="G-Glutamylcylcotransferase"/>
</dbReference>
<dbReference type="PANTHER" id="PTHR12935">
    <property type="entry name" value="GAMMA-GLUTAMYLCYCLOTRANSFERASE"/>
    <property type="match status" value="1"/>
</dbReference>
<feature type="binding site" evidence="4">
    <location>
        <position position="189"/>
    </location>
    <ligand>
        <name>substrate</name>
    </ligand>
</feature>
<comment type="caution">
    <text evidence="6">The sequence shown here is derived from an EMBL/GenBank/DDBJ whole genome shotgun (WGS) entry which is preliminary data.</text>
</comment>
<feature type="transmembrane region" description="Helical" evidence="5">
    <location>
        <begin position="225"/>
        <end position="248"/>
    </location>
</feature>
<dbReference type="AlphaFoldDB" id="G4TUJ9"/>